<dbReference type="WBParaSite" id="L893_g31949.t1">
    <property type="protein sequence ID" value="L893_g31949.t1"/>
    <property type="gene ID" value="L893_g31949"/>
</dbReference>
<proteinExistence type="predicted"/>
<dbReference type="Proteomes" id="UP000095287">
    <property type="component" value="Unplaced"/>
</dbReference>
<evidence type="ECO:0000313" key="1">
    <source>
        <dbReference type="Proteomes" id="UP000095287"/>
    </source>
</evidence>
<keyword evidence="1" id="KW-1185">Reference proteome</keyword>
<dbReference type="AlphaFoldDB" id="A0A1I8A281"/>
<evidence type="ECO:0000313" key="2">
    <source>
        <dbReference type="WBParaSite" id="L893_g31949.t1"/>
    </source>
</evidence>
<accession>A0A1I8A281</accession>
<sequence length="107" mass="12429">MDSLSFRRPAAALFTKDRRPRRFMSGDHFSRKDVFAVGACFRRFFHLHTLCGDLPNRWIRVEHAMGTGLPVPNLKARLWKLPSIKYLTFGPLLVLLLYDSLLQNRKG</sequence>
<organism evidence="1 2">
    <name type="scientific">Steinernema glaseri</name>
    <dbReference type="NCBI Taxonomy" id="37863"/>
    <lineage>
        <taxon>Eukaryota</taxon>
        <taxon>Metazoa</taxon>
        <taxon>Ecdysozoa</taxon>
        <taxon>Nematoda</taxon>
        <taxon>Chromadorea</taxon>
        <taxon>Rhabditida</taxon>
        <taxon>Tylenchina</taxon>
        <taxon>Panagrolaimomorpha</taxon>
        <taxon>Strongyloidoidea</taxon>
        <taxon>Steinernematidae</taxon>
        <taxon>Steinernema</taxon>
    </lineage>
</organism>
<protein>
    <submittedName>
        <fullName evidence="2">Uncharacterized protein</fullName>
    </submittedName>
</protein>
<reference evidence="2" key="1">
    <citation type="submission" date="2016-11" db="UniProtKB">
        <authorList>
            <consortium name="WormBaseParasite"/>
        </authorList>
    </citation>
    <scope>IDENTIFICATION</scope>
</reference>
<name>A0A1I8A281_9BILA</name>